<dbReference type="Proteomes" id="UP000224877">
    <property type="component" value="Segment"/>
</dbReference>
<sequence length="151" mass="17463">MFSLNTSAQYITNTDYSHIVSVFRDTNGSFGLALTQDYEKFYMGLEVENLYNPNYFMMFNFLCSAGYNVRGNDWVLRFGGRLGFANVNYKARRPAIGGEVSLEQYIDKSNSIYLGVKVTSDYYINYHNLETNELENGFISKLFFRVGYKIN</sequence>
<protein>
    <submittedName>
        <fullName evidence="1">Uncharacterized protein</fullName>
    </submittedName>
</protein>
<accession>A0A1W7GKR2</accession>
<evidence type="ECO:0000313" key="1">
    <source>
        <dbReference type="EMBL" id="BAX25566.1"/>
    </source>
</evidence>
<dbReference type="EMBL" id="LC168164">
    <property type="protein sequence ID" value="BAX25566.1"/>
    <property type="molecule type" value="Genomic_DNA"/>
</dbReference>
<keyword evidence="2" id="KW-1185">Reference proteome</keyword>
<reference evidence="1 2" key="1">
    <citation type="submission" date="2016-07" db="EMBL/GenBank/DDBJ databases">
        <title>Characterization of three bacteriophages infecting bacteria isolated from shrimp culture pond water.</title>
        <authorList>
            <person name="Khoa H.V."/>
        </authorList>
    </citation>
    <scope>NUCLEOTIDE SEQUENCE [LARGE SCALE GENOMIC DNA]</scope>
</reference>
<evidence type="ECO:0000313" key="2">
    <source>
        <dbReference type="Proteomes" id="UP000224877"/>
    </source>
</evidence>
<organism evidence="1 2">
    <name type="scientific">Tenacibaculum phage pT24</name>
    <dbReference type="NCBI Taxonomy" id="1880590"/>
    <lineage>
        <taxon>Viruses</taxon>
        <taxon>Duplodnaviria</taxon>
        <taxon>Heunggongvirae</taxon>
        <taxon>Uroviricota</taxon>
        <taxon>Caudoviricetes</taxon>
        <taxon>Kungbxnavirus</taxon>
        <taxon>Kungbxnavirus pT24</taxon>
    </lineage>
</organism>
<proteinExistence type="predicted"/>
<gene>
    <name evidence="1" type="ORF">BPT24_271</name>
</gene>
<name>A0A1W7GKR2_9CAUD</name>